<feature type="domain" description="IraD/Gp25-like" evidence="1">
    <location>
        <begin position="34"/>
        <end position="130"/>
    </location>
</feature>
<dbReference type="RefSeq" id="WP_027705842.1">
    <property type="nucleotide sequence ID" value="NZ_AP018933.1"/>
</dbReference>
<evidence type="ECO:0000259" key="1">
    <source>
        <dbReference type="Pfam" id="PF04965"/>
    </source>
</evidence>
<dbReference type="OrthoDB" id="119583at2"/>
<dbReference type="KEGG" id="zpl:ZBT109_2200"/>
<organism evidence="2 3">
    <name type="scientific">Zymobacter palmae</name>
    <dbReference type="NCBI Taxonomy" id="33074"/>
    <lineage>
        <taxon>Bacteria</taxon>
        <taxon>Pseudomonadati</taxon>
        <taxon>Pseudomonadota</taxon>
        <taxon>Gammaproteobacteria</taxon>
        <taxon>Oceanospirillales</taxon>
        <taxon>Halomonadaceae</taxon>
        <taxon>Zymobacter group</taxon>
        <taxon>Zymobacter</taxon>
    </lineage>
</organism>
<dbReference type="InterPro" id="IPR007048">
    <property type="entry name" value="IraD/Gp25-like"/>
</dbReference>
<dbReference type="SUPFAM" id="SSF160719">
    <property type="entry name" value="gpW/gp25-like"/>
    <property type="match status" value="1"/>
</dbReference>
<dbReference type="InterPro" id="IPR017737">
    <property type="entry name" value="TssE1-like"/>
</dbReference>
<dbReference type="Proteomes" id="UP000267342">
    <property type="component" value="Chromosome"/>
</dbReference>
<evidence type="ECO:0000313" key="2">
    <source>
        <dbReference type="EMBL" id="BBG30935.1"/>
    </source>
</evidence>
<keyword evidence="3" id="KW-1185">Reference proteome</keyword>
<dbReference type="Pfam" id="PF04965">
    <property type="entry name" value="GPW_gp25"/>
    <property type="match status" value="1"/>
</dbReference>
<dbReference type="InterPro" id="IPR053176">
    <property type="entry name" value="T6SS_TssE1-like"/>
</dbReference>
<dbReference type="STRING" id="1123510.GCA_000620025_00692"/>
<dbReference type="PANTHER" id="PTHR38595:SF1">
    <property type="entry name" value="TYPE VI SECRETION SYSTEM COMPONENT TSSE1"/>
    <property type="match status" value="1"/>
</dbReference>
<sequence>MTRRLVPTLLDRLLDDTPHQRVEAQPWRLCSLDDYKQSVVRDLEVMVNTRRELLSESLDFYPALQGSVLEYGLPDFIGKGVHSTEDRQLIQRQLELAIERGDHRFRNVRVILADETKQSRMLRFRVEALLVLVDVTRPISFDAVLQVNTQEYKVQNLS</sequence>
<evidence type="ECO:0000313" key="3">
    <source>
        <dbReference type="Proteomes" id="UP000267342"/>
    </source>
</evidence>
<dbReference type="NCBIfam" id="TIGR03357">
    <property type="entry name" value="VI_zyme"/>
    <property type="match status" value="1"/>
</dbReference>
<dbReference type="PANTHER" id="PTHR38595">
    <property type="entry name" value="CYTOPLASMIC PROTEIN-RELATED"/>
    <property type="match status" value="1"/>
</dbReference>
<dbReference type="EMBL" id="AP018933">
    <property type="protein sequence ID" value="BBG30935.1"/>
    <property type="molecule type" value="Genomic_DNA"/>
</dbReference>
<dbReference type="AlphaFoldDB" id="A0A348HH33"/>
<accession>A0A348HH33</accession>
<gene>
    <name evidence="2" type="ORF">ZBT109_2200</name>
</gene>
<protein>
    <submittedName>
        <fullName evidence="2">Uncharacterized protein conserved in bacteria</fullName>
    </submittedName>
</protein>
<name>A0A348HH33_9GAMM</name>
<proteinExistence type="predicted"/>
<reference evidence="2 3" key="1">
    <citation type="submission" date="2018-09" db="EMBL/GenBank/DDBJ databases">
        <title>Zymobacter palmae IAM14233 (=T109) whole genome analysis.</title>
        <authorList>
            <person name="Yanase H."/>
        </authorList>
    </citation>
    <scope>NUCLEOTIDE SEQUENCE [LARGE SCALE GENOMIC DNA]</scope>
    <source>
        <strain evidence="2 3">IAM14233</strain>
    </source>
</reference>